<evidence type="ECO:0000256" key="1">
    <source>
        <dbReference type="ARBA" id="ARBA00000707"/>
    </source>
</evidence>
<dbReference type="Proteomes" id="UP001295740">
    <property type="component" value="Unassembled WGS sequence"/>
</dbReference>
<reference evidence="9" key="1">
    <citation type="submission" date="2023-10" db="EMBL/GenBank/DDBJ databases">
        <authorList>
            <person name="Hackl T."/>
        </authorList>
    </citation>
    <scope>NUCLEOTIDE SEQUENCE</scope>
</reference>
<name>A0AAI8W0A6_9PEZI</name>
<organism evidence="9 10">
    <name type="scientific">Anthostomella pinea</name>
    <dbReference type="NCBI Taxonomy" id="933095"/>
    <lineage>
        <taxon>Eukaryota</taxon>
        <taxon>Fungi</taxon>
        <taxon>Dikarya</taxon>
        <taxon>Ascomycota</taxon>
        <taxon>Pezizomycotina</taxon>
        <taxon>Sordariomycetes</taxon>
        <taxon>Xylariomycetidae</taxon>
        <taxon>Xylariales</taxon>
        <taxon>Xylariaceae</taxon>
        <taxon>Anthostomella</taxon>
    </lineage>
</organism>
<dbReference type="PANTHER" id="PTHR13367">
    <property type="entry name" value="UBIQUITIN THIOESTERASE"/>
    <property type="match status" value="1"/>
</dbReference>
<evidence type="ECO:0000259" key="7">
    <source>
        <dbReference type="Pfam" id="PF12340"/>
    </source>
</evidence>
<feature type="domain" description="DUF3638" evidence="7">
    <location>
        <begin position="1"/>
        <end position="180"/>
    </location>
</feature>
<dbReference type="InterPro" id="IPR022105">
    <property type="entry name" value="DUF3645"/>
</dbReference>
<keyword evidence="6" id="KW-0788">Thiol protease</keyword>
<evidence type="ECO:0000313" key="9">
    <source>
        <dbReference type="EMBL" id="CAJ2514317.1"/>
    </source>
</evidence>
<dbReference type="InterPro" id="IPR022099">
    <property type="entry name" value="DUF3638"/>
</dbReference>
<protein>
    <recommendedName>
        <fullName evidence="2">ubiquitinyl hydrolase 1</fullName>
        <ecNumber evidence="2">3.4.19.12</ecNumber>
    </recommendedName>
</protein>
<gene>
    <name evidence="9" type="ORF">KHLLAP_LOCUS14785</name>
</gene>
<dbReference type="Pfam" id="PF12340">
    <property type="entry name" value="DUF3638"/>
    <property type="match status" value="1"/>
</dbReference>
<evidence type="ECO:0000259" key="8">
    <source>
        <dbReference type="Pfam" id="PF12359"/>
    </source>
</evidence>
<dbReference type="GO" id="GO:0004843">
    <property type="term" value="F:cysteine-type deubiquitinase activity"/>
    <property type="evidence" value="ECO:0007669"/>
    <property type="project" value="UniProtKB-EC"/>
</dbReference>
<feature type="domain" description="DUF3645" evidence="8">
    <location>
        <begin position="305"/>
        <end position="337"/>
    </location>
</feature>
<evidence type="ECO:0000256" key="2">
    <source>
        <dbReference type="ARBA" id="ARBA00012759"/>
    </source>
</evidence>
<accession>A0AAI8W0A6</accession>
<comment type="caution">
    <text evidence="9">The sequence shown here is derived from an EMBL/GenBank/DDBJ whole genome shotgun (WGS) entry which is preliminary data.</text>
</comment>
<keyword evidence="5" id="KW-0378">Hydrolase</keyword>
<evidence type="ECO:0000313" key="10">
    <source>
        <dbReference type="Proteomes" id="UP001295740"/>
    </source>
</evidence>
<evidence type="ECO:0000256" key="3">
    <source>
        <dbReference type="ARBA" id="ARBA00022670"/>
    </source>
</evidence>
<sequence>MGEGKSSVIVQIVAVHLADGTRLVCVIVAKPQSKQMRHMLVTKLGGLLDRQVHFLPFSRSVIMDHQKLELIRNMLQSCMTNGGVLMIQPEEVLSFKLMGLELVGTNTTGRSDAALGKGMVRLQQYVEDHSRYIIDESDENFSVKFELVYTIGMQKAIDMSPERWIIIQEVLGLINSYASEAMHQHPDGILRAPGRNGQFPLLRFLRVAAADSLLQSVARHIRDKGIHGLALAHQSSQVRQIVFKYITQVGMDEDDVRLGETGRHGFFSDKIRNVLYLLKGLFVGGVLAFAFGQKRWRVNYGIAKRSLPTMLAVPYRAKDSPAPRSEFSHPDIVIVLTCLSHYYGGLSEEALDTAFEQLGRSDQGSMAYGDWVKESPSLEQVYHQLAGVNLKDRAQCVARVYPALRQTKTVVDFYLRTVVFPQEMVEFPKKLSASGWDLARPKRHPITGFSGTCDSKLVLPIEVEHIDLPE</sequence>
<proteinExistence type="predicted"/>
<keyword evidence="10" id="KW-1185">Reference proteome</keyword>
<dbReference type="EC" id="3.4.19.12" evidence="2"/>
<dbReference type="InterPro" id="IPR051346">
    <property type="entry name" value="OTU_Deubiquitinase"/>
</dbReference>
<dbReference type="PANTHER" id="PTHR13367:SF34">
    <property type="match status" value="1"/>
</dbReference>
<comment type="catalytic activity">
    <reaction evidence="1">
        <text>Thiol-dependent hydrolysis of ester, thioester, amide, peptide and isopeptide bonds formed by the C-terminal Gly of ubiquitin (a 76-residue protein attached to proteins as an intracellular targeting signal).</text>
        <dbReference type="EC" id="3.4.19.12"/>
    </reaction>
</comment>
<dbReference type="Pfam" id="PF12359">
    <property type="entry name" value="DUF3645"/>
    <property type="match status" value="1"/>
</dbReference>
<dbReference type="AlphaFoldDB" id="A0AAI8W0A6"/>
<keyword evidence="3" id="KW-0645">Protease</keyword>
<evidence type="ECO:0000256" key="4">
    <source>
        <dbReference type="ARBA" id="ARBA00022786"/>
    </source>
</evidence>
<dbReference type="EMBL" id="CAUWAG010000020">
    <property type="protein sequence ID" value="CAJ2514317.1"/>
    <property type="molecule type" value="Genomic_DNA"/>
</dbReference>
<evidence type="ECO:0000256" key="6">
    <source>
        <dbReference type="ARBA" id="ARBA00022807"/>
    </source>
</evidence>
<keyword evidence="4" id="KW-0833">Ubl conjugation pathway</keyword>
<evidence type="ECO:0000256" key="5">
    <source>
        <dbReference type="ARBA" id="ARBA00022801"/>
    </source>
</evidence>
<dbReference type="GO" id="GO:0006508">
    <property type="term" value="P:proteolysis"/>
    <property type="evidence" value="ECO:0007669"/>
    <property type="project" value="UniProtKB-KW"/>
</dbReference>